<dbReference type="EMBL" id="FOEC01000008">
    <property type="protein sequence ID" value="SEO84472.1"/>
    <property type="molecule type" value="Genomic_DNA"/>
</dbReference>
<keyword evidence="1" id="KW-0472">Membrane</keyword>
<dbReference type="Proteomes" id="UP000182975">
    <property type="component" value="Unassembled WGS sequence"/>
</dbReference>
<dbReference type="PANTHER" id="PTHR45138">
    <property type="entry name" value="REGULATORY COMPONENTS OF SENSORY TRANSDUCTION SYSTEM"/>
    <property type="match status" value="1"/>
</dbReference>
<dbReference type="PROSITE" id="PS50887">
    <property type="entry name" value="GGDEF"/>
    <property type="match status" value="1"/>
</dbReference>
<dbReference type="InterPro" id="IPR000160">
    <property type="entry name" value="GGDEF_dom"/>
</dbReference>
<dbReference type="GO" id="GO:0005886">
    <property type="term" value="C:plasma membrane"/>
    <property type="evidence" value="ECO:0007669"/>
    <property type="project" value="TreeGrafter"/>
</dbReference>
<dbReference type="InterPro" id="IPR050469">
    <property type="entry name" value="Diguanylate_Cyclase"/>
</dbReference>
<sequence length="383" mass="42752">MTLEEFNHYGYSRRIFRETLRDVSINNFNAGYHLNTWFLAIMAALTLFSGIGVFPTAFFPVYAFFAALSVVCEVASLRIRKFDLETMGDDGNRIIRTLSHGIMTNLLAFGVAASVVDPAMVATSFLVIMVIVAIVFMETMVIMSFRLALFGSILVISSFVTKEPVFAAGDAVNVIIFLAGALILHFMFQREKMERFITARMLEESRRELKVQSTFDSLTGMLNRPAFYELASSILRDAQNERVAFLAFDLDDFKNVNDSFGHKRGDATLAAVSAAFREEIGMNEESWDFMNQTLNDGSNFAARLGGDEFIIAARGLSNENAAHEMAQRIIDRIGLICVDWESGLYVSASVGIAMSLGGRPTTVDELCQLADERLYKDKRNNLR</sequence>
<organism evidence="3 4">
    <name type="scientific">Denitrobacterium detoxificans</name>
    <dbReference type="NCBI Taxonomy" id="79604"/>
    <lineage>
        <taxon>Bacteria</taxon>
        <taxon>Bacillati</taxon>
        <taxon>Actinomycetota</taxon>
        <taxon>Coriobacteriia</taxon>
        <taxon>Eggerthellales</taxon>
        <taxon>Eggerthellaceae</taxon>
        <taxon>Denitrobacterium</taxon>
    </lineage>
</organism>
<proteinExistence type="predicted"/>
<reference evidence="4" key="1">
    <citation type="submission" date="2016-10" db="EMBL/GenBank/DDBJ databases">
        <authorList>
            <person name="Varghese N."/>
        </authorList>
    </citation>
    <scope>NUCLEOTIDE SEQUENCE [LARGE SCALE GENOMIC DNA]</scope>
    <source>
        <strain evidence="4">DSM 21843</strain>
    </source>
</reference>
<evidence type="ECO:0000313" key="4">
    <source>
        <dbReference type="Proteomes" id="UP000182975"/>
    </source>
</evidence>
<protein>
    <submittedName>
        <fullName evidence="3">Diguanylate cyclase (GGDEF) domain-containing protein</fullName>
    </submittedName>
</protein>
<dbReference type="AlphaFoldDB" id="A0A172RWP0"/>
<dbReference type="OrthoDB" id="23692at2"/>
<dbReference type="SMART" id="SM00267">
    <property type="entry name" value="GGDEF"/>
    <property type="match status" value="1"/>
</dbReference>
<feature type="transmembrane region" description="Helical" evidence="1">
    <location>
        <begin position="34"/>
        <end position="53"/>
    </location>
</feature>
<dbReference type="InterPro" id="IPR043128">
    <property type="entry name" value="Rev_trsase/Diguanyl_cyclase"/>
</dbReference>
<feature type="transmembrane region" description="Helical" evidence="1">
    <location>
        <begin position="119"/>
        <end position="136"/>
    </location>
</feature>
<feature type="domain" description="GGDEF" evidence="2">
    <location>
        <begin position="241"/>
        <end position="383"/>
    </location>
</feature>
<name>A0A172RWP0_9ACTN</name>
<feature type="transmembrane region" description="Helical" evidence="1">
    <location>
        <begin position="166"/>
        <end position="188"/>
    </location>
</feature>
<feature type="transmembrane region" description="Helical" evidence="1">
    <location>
        <begin position="97"/>
        <end position="113"/>
    </location>
</feature>
<evidence type="ECO:0000259" key="2">
    <source>
        <dbReference type="PROSITE" id="PS50887"/>
    </source>
</evidence>
<dbReference type="CDD" id="cd01949">
    <property type="entry name" value="GGDEF"/>
    <property type="match status" value="1"/>
</dbReference>
<dbReference type="RefSeq" id="WP_066660781.1">
    <property type="nucleotide sequence ID" value="NZ_CP011402.1"/>
</dbReference>
<keyword evidence="4" id="KW-1185">Reference proteome</keyword>
<dbReference type="GO" id="GO:0052621">
    <property type="term" value="F:diguanylate cyclase activity"/>
    <property type="evidence" value="ECO:0007669"/>
    <property type="project" value="TreeGrafter"/>
</dbReference>
<accession>A0A172RWP0</accession>
<dbReference type="Gene3D" id="3.30.70.270">
    <property type="match status" value="1"/>
</dbReference>
<keyword evidence="1" id="KW-1133">Transmembrane helix</keyword>
<dbReference type="STRING" id="79604.AAY81_02110"/>
<dbReference type="SUPFAM" id="SSF55073">
    <property type="entry name" value="Nucleotide cyclase"/>
    <property type="match status" value="1"/>
</dbReference>
<dbReference type="InterPro" id="IPR029787">
    <property type="entry name" value="Nucleotide_cyclase"/>
</dbReference>
<dbReference type="PANTHER" id="PTHR45138:SF9">
    <property type="entry name" value="DIGUANYLATE CYCLASE DGCM-RELATED"/>
    <property type="match status" value="1"/>
</dbReference>
<feature type="transmembrane region" description="Helical" evidence="1">
    <location>
        <begin position="59"/>
        <end position="77"/>
    </location>
</feature>
<evidence type="ECO:0000256" key="1">
    <source>
        <dbReference type="SAM" id="Phobius"/>
    </source>
</evidence>
<evidence type="ECO:0000313" key="3">
    <source>
        <dbReference type="EMBL" id="SEO84472.1"/>
    </source>
</evidence>
<dbReference type="GO" id="GO:0043709">
    <property type="term" value="P:cell adhesion involved in single-species biofilm formation"/>
    <property type="evidence" value="ECO:0007669"/>
    <property type="project" value="TreeGrafter"/>
</dbReference>
<dbReference type="GO" id="GO:1902201">
    <property type="term" value="P:negative regulation of bacterial-type flagellum-dependent cell motility"/>
    <property type="evidence" value="ECO:0007669"/>
    <property type="project" value="TreeGrafter"/>
</dbReference>
<feature type="transmembrane region" description="Helical" evidence="1">
    <location>
        <begin position="143"/>
        <end position="160"/>
    </location>
</feature>
<dbReference type="PATRIC" id="fig|79604.3.peg.428"/>
<keyword evidence="1" id="KW-0812">Transmembrane</keyword>
<dbReference type="KEGG" id="ddt:AAY81_02110"/>
<dbReference type="NCBIfam" id="TIGR00254">
    <property type="entry name" value="GGDEF"/>
    <property type="match status" value="1"/>
</dbReference>
<gene>
    <name evidence="3" type="ORF">SAMN02910314_01369</name>
</gene>
<dbReference type="Pfam" id="PF00990">
    <property type="entry name" value="GGDEF"/>
    <property type="match status" value="1"/>
</dbReference>